<evidence type="ECO:0000313" key="2">
    <source>
        <dbReference type="EMBL" id="TBU58984.1"/>
    </source>
</evidence>
<name>A0A4Q9PX89_9APHY</name>
<dbReference type="Proteomes" id="UP000292082">
    <property type="component" value="Unassembled WGS sequence"/>
</dbReference>
<keyword evidence="3" id="KW-1185">Reference proteome</keyword>
<evidence type="ECO:0000256" key="1">
    <source>
        <dbReference type="SAM" id="MobiDB-lite"/>
    </source>
</evidence>
<protein>
    <submittedName>
        <fullName evidence="2">Uncharacterized protein</fullName>
    </submittedName>
</protein>
<dbReference type="AlphaFoldDB" id="A0A4Q9PX89"/>
<gene>
    <name evidence="2" type="ORF">BD310DRAFT_434625</name>
</gene>
<dbReference type="EMBL" id="ML145118">
    <property type="protein sequence ID" value="TBU58984.1"/>
    <property type="molecule type" value="Genomic_DNA"/>
</dbReference>
<reference evidence="2 3" key="1">
    <citation type="submission" date="2019-01" db="EMBL/GenBank/DDBJ databases">
        <title>Draft genome sequences of three monokaryotic isolates of the white-rot basidiomycete fungus Dichomitus squalens.</title>
        <authorList>
            <consortium name="DOE Joint Genome Institute"/>
            <person name="Lopez S.C."/>
            <person name="Andreopoulos B."/>
            <person name="Pangilinan J."/>
            <person name="Lipzen A."/>
            <person name="Riley R."/>
            <person name="Ahrendt S."/>
            <person name="Ng V."/>
            <person name="Barry K."/>
            <person name="Daum C."/>
            <person name="Grigoriev I.V."/>
            <person name="Hilden K.S."/>
            <person name="Makela M.R."/>
            <person name="de Vries R.P."/>
        </authorList>
    </citation>
    <scope>NUCLEOTIDE SEQUENCE [LARGE SCALE GENOMIC DNA]</scope>
    <source>
        <strain evidence="2 3">CBS 464.89</strain>
    </source>
</reference>
<organism evidence="2 3">
    <name type="scientific">Dichomitus squalens</name>
    <dbReference type="NCBI Taxonomy" id="114155"/>
    <lineage>
        <taxon>Eukaryota</taxon>
        <taxon>Fungi</taxon>
        <taxon>Dikarya</taxon>
        <taxon>Basidiomycota</taxon>
        <taxon>Agaricomycotina</taxon>
        <taxon>Agaricomycetes</taxon>
        <taxon>Polyporales</taxon>
        <taxon>Polyporaceae</taxon>
        <taxon>Dichomitus</taxon>
    </lineage>
</organism>
<sequence>MSETSLRFQCTHITHRRSRIFESHQVLSATSCAQSSSVRCMAGVPRLPDASTRSAHMAHALLVDAAPSAARSGLPSTAPPNTHRARPDRPASTLSHFRRGNRALCIMRITGRGRWRSSSIDVNDRLKCSSMR</sequence>
<proteinExistence type="predicted"/>
<accession>A0A4Q9PX89</accession>
<feature type="region of interest" description="Disordered" evidence="1">
    <location>
        <begin position="68"/>
        <end position="94"/>
    </location>
</feature>
<evidence type="ECO:0000313" key="3">
    <source>
        <dbReference type="Proteomes" id="UP000292082"/>
    </source>
</evidence>